<proteinExistence type="predicted"/>
<evidence type="ECO:0000313" key="3">
    <source>
        <dbReference type="Proteomes" id="UP000039865"/>
    </source>
</evidence>
<gene>
    <name evidence="2" type="primary">Contig1538.g1676</name>
    <name evidence="2" type="ORF">STYLEM_20219</name>
</gene>
<feature type="region of interest" description="Disordered" evidence="1">
    <location>
        <begin position="1"/>
        <end position="27"/>
    </location>
</feature>
<feature type="region of interest" description="Disordered" evidence="1">
    <location>
        <begin position="149"/>
        <end position="183"/>
    </location>
</feature>
<protein>
    <submittedName>
        <fullName evidence="2">Uncharacterized protein</fullName>
    </submittedName>
</protein>
<accession>A0A078B9H3</accession>
<sequence>MSIKVTQPRDKQLNPQSQHYFKPQSSHNHNMSYEDAIMMTPNAKRYRNDTCMMSSYSKAEFDTTQQQHQSIAREIYLPTEMDKLKKLFPFLDNEVKFIKYSKILQQIQEVLKECDKDCSKAYNKLLTQKNPNLKDEQGKALLSKRVGAPQQFSQDPNQNQSALSSARQSKKRRRDDYESDYSSIMDMNQVSLRSSVSVQNSSNLQQQSQQISAQQLQPNTQNSSQNQNQQLVNHSQAQQIQQQIQERPLEESYAENSVKELMNIQCAEDAYKVLNNMFKTFKQESSKKYIEAIKVCLRDNQILKKGVIIQNKRSQEAMQKAADYDQLFEVVQKQAEEIGFLKSQNAQLSTSLMKSQFKPMMNPNWYNSNNHFGGDPSVL</sequence>
<name>A0A078B9H3_STYLE</name>
<feature type="compositionally biased region" description="Polar residues" evidence="1">
    <location>
        <begin position="150"/>
        <end position="167"/>
    </location>
</feature>
<evidence type="ECO:0000313" key="2">
    <source>
        <dbReference type="EMBL" id="CDW91069.1"/>
    </source>
</evidence>
<evidence type="ECO:0000256" key="1">
    <source>
        <dbReference type="SAM" id="MobiDB-lite"/>
    </source>
</evidence>
<keyword evidence="3" id="KW-1185">Reference proteome</keyword>
<dbReference type="AlphaFoldDB" id="A0A078B9H3"/>
<dbReference type="Proteomes" id="UP000039865">
    <property type="component" value="Unassembled WGS sequence"/>
</dbReference>
<feature type="region of interest" description="Disordered" evidence="1">
    <location>
        <begin position="195"/>
        <end position="244"/>
    </location>
</feature>
<feature type="compositionally biased region" description="Polar residues" evidence="1">
    <location>
        <begin position="13"/>
        <end position="27"/>
    </location>
</feature>
<organism evidence="2 3">
    <name type="scientific">Stylonychia lemnae</name>
    <name type="common">Ciliate</name>
    <dbReference type="NCBI Taxonomy" id="5949"/>
    <lineage>
        <taxon>Eukaryota</taxon>
        <taxon>Sar</taxon>
        <taxon>Alveolata</taxon>
        <taxon>Ciliophora</taxon>
        <taxon>Intramacronucleata</taxon>
        <taxon>Spirotrichea</taxon>
        <taxon>Stichotrichia</taxon>
        <taxon>Sporadotrichida</taxon>
        <taxon>Oxytrichidae</taxon>
        <taxon>Stylonychinae</taxon>
        <taxon>Stylonychia</taxon>
    </lineage>
</organism>
<reference evidence="2 3" key="1">
    <citation type="submission" date="2014-06" db="EMBL/GenBank/DDBJ databases">
        <authorList>
            <person name="Swart Estienne"/>
        </authorList>
    </citation>
    <scope>NUCLEOTIDE SEQUENCE [LARGE SCALE GENOMIC DNA]</scope>
    <source>
        <strain evidence="2 3">130c</strain>
    </source>
</reference>
<dbReference type="InParanoid" id="A0A078B9H3"/>
<dbReference type="EMBL" id="CCKQ01019059">
    <property type="protein sequence ID" value="CDW91069.1"/>
    <property type="molecule type" value="Genomic_DNA"/>
</dbReference>